<dbReference type="Pfam" id="PF13692">
    <property type="entry name" value="Glyco_trans_1_4"/>
    <property type="match status" value="1"/>
</dbReference>
<dbReference type="OrthoDB" id="9801573at2"/>
<feature type="coiled-coil region" evidence="2">
    <location>
        <begin position="939"/>
        <end position="973"/>
    </location>
</feature>
<evidence type="ECO:0000256" key="3">
    <source>
        <dbReference type="SAM" id="MobiDB-lite"/>
    </source>
</evidence>
<evidence type="ECO:0000256" key="1">
    <source>
        <dbReference type="ARBA" id="ARBA00022679"/>
    </source>
</evidence>
<dbReference type="Proteomes" id="UP000245629">
    <property type="component" value="Plasmid unnamed4"/>
</dbReference>
<evidence type="ECO:0000313" key="4">
    <source>
        <dbReference type="EMBL" id="AWK90189.1"/>
    </source>
</evidence>
<dbReference type="Gene3D" id="3.40.50.2000">
    <property type="entry name" value="Glycogen Phosphorylase B"/>
    <property type="match status" value="1"/>
</dbReference>
<sequence length="995" mass="109448">MDRHPNPPSRSEREGDTPRGSGTEAFCRLIETLGRTETVRHVLVTGCSTDGLAQALRRGLKDNSNHPRLFCIGSPPDEADDLARYYDLPSIPAGGFPTADSVAGFYAALPADREHVPLWQVLDRLRQEFRQAEHGAEDGAIARIKAEQAIAQFDMVLIDGSDFTGPAELEELRGAALILLSGTNGYRGAGARQSLLADPAYEPIHDDPAGGYAAFRRVGLGGGLPIHFFTIVLNGEPFIRYHEGVFSQLPMEWHWHIVEGVASLKHDTAWSVASGGRVLDSVHDRGRSNDGTSAYLDELAARHPDRVTLYRKPPGEFWDGKREMVNAPLPSIGEDCLLWQVDADELWTAGQIRTVHALFQDNPGRSAAFYWCDYFVGPERIIATRHNYAQNPRQEWLRTWRFSPGMRWAAHEPPVLADADGRNVAAADPFTQDEMEEAGVVFQHFAYATEAQAAFKESYYGYRDATAHWWRLQREAAGPVLLKDYLPWVTDTTLTDLAAARGVVPLAVPEGSGAAGGWRFRDPDEVAALRRALPAVHPKILVDGVFYQHLNSGIARVWTAVLKAWVASGFARHVLLLDRAGTAPRIPGVHTRTIRAHSYDATGADSLYLQRLCEEEGADLFVSTYYSTPTTTPSLFMGYDMIPEALGFPLEDEAWREKHRAIRHACAHIMISHNSARDLERLFPSVPAGSTAVAYCGVDAGFRPATLDEVAAFRARHGLNGPYLLMVGERSGYQGYKNGLLLFRALGQEAASGNRAGDLTVVCIGGRPEVEPMFRALAPGVRTVRLSLPDEELRFAYAGAQALVYPSRYEGFGMPIVEAMACGCPVITCANSSILEVAGEAALFVGEDDAQGLLDAIARTRDPGRRAELVDRGLEQAARFTFPAMAQTMAQTMSETVRSLKTGILAPPSTLWNDVRTMLADAQRRMPDGCPSLPDDVPLQQCQAELERSQEALSQCRAELAQVREMAESMRNSPFWRLRGLVIGGLRRAGLRRRS</sequence>
<dbReference type="SUPFAM" id="SSF53756">
    <property type="entry name" value="UDP-Glycosyltransferase/glycogen phosphorylase"/>
    <property type="match status" value="1"/>
</dbReference>
<feature type="compositionally biased region" description="Basic and acidic residues" evidence="3">
    <location>
        <begin position="1"/>
        <end position="17"/>
    </location>
</feature>
<dbReference type="AlphaFoldDB" id="A0A2S2D0A7"/>
<dbReference type="PANTHER" id="PTHR46401:SF2">
    <property type="entry name" value="GLYCOSYLTRANSFERASE WBBK-RELATED"/>
    <property type="match status" value="1"/>
</dbReference>
<keyword evidence="2" id="KW-0175">Coiled coil</keyword>
<name>A0A2S2D0A7_9PROT</name>
<dbReference type="SUPFAM" id="SSF53448">
    <property type="entry name" value="Nucleotide-diphospho-sugar transferases"/>
    <property type="match status" value="1"/>
</dbReference>
<geneLocation type="plasmid" evidence="4 5">
    <name>unnamed4</name>
</geneLocation>
<evidence type="ECO:0000256" key="2">
    <source>
        <dbReference type="SAM" id="Coils"/>
    </source>
</evidence>
<gene>
    <name evidence="4" type="ORF">DEW08_29695</name>
</gene>
<reference evidence="5" key="1">
    <citation type="submission" date="2018-05" db="EMBL/GenBank/DDBJ databases">
        <title>Azospirillum thermophila sp. nov., a novel isolated from hot spring.</title>
        <authorList>
            <person name="Zhao Z."/>
        </authorList>
    </citation>
    <scope>NUCLEOTIDE SEQUENCE [LARGE SCALE GENOMIC DNA]</scope>
    <source>
        <strain evidence="5">CFH 70021</strain>
        <plasmid evidence="5">unnamed4</plasmid>
    </source>
</reference>
<dbReference type="RefSeq" id="WP_109334251.1">
    <property type="nucleotide sequence ID" value="NZ_CP029359.1"/>
</dbReference>
<dbReference type="GO" id="GO:0009103">
    <property type="term" value="P:lipopolysaccharide biosynthetic process"/>
    <property type="evidence" value="ECO:0007669"/>
    <property type="project" value="TreeGrafter"/>
</dbReference>
<dbReference type="InterPro" id="IPR029044">
    <property type="entry name" value="Nucleotide-diphossugar_trans"/>
</dbReference>
<feature type="region of interest" description="Disordered" evidence="3">
    <location>
        <begin position="1"/>
        <end position="22"/>
    </location>
</feature>
<accession>A0A2S2D0A7</accession>
<organism evidence="4 5">
    <name type="scientific">Azospirillum thermophilum</name>
    <dbReference type="NCBI Taxonomy" id="2202148"/>
    <lineage>
        <taxon>Bacteria</taxon>
        <taxon>Pseudomonadati</taxon>
        <taxon>Pseudomonadota</taxon>
        <taxon>Alphaproteobacteria</taxon>
        <taxon>Rhodospirillales</taxon>
        <taxon>Azospirillaceae</taxon>
        <taxon>Azospirillum</taxon>
    </lineage>
</organism>
<dbReference type="KEGG" id="azz:DEW08_29695"/>
<keyword evidence="4" id="KW-0614">Plasmid</keyword>
<dbReference type="CDD" id="cd03809">
    <property type="entry name" value="GT4_MtfB-like"/>
    <property type="match status" value="1"/>
</dbReference>
<keyword evidence="5" id="KW-1185">Reference proteome</keyword>
<proteinExistence type="predicted"/>
<dbReference type="PANTHER" id="PTHR46401">
    <property type="entry name" value="GLYCOSYLTRANSFERASE WBBK-RELATED"/>
    <property type="match status" value="1"/>
</dbReference>
<keyword evidence="1 4" id="KW-0808">Transferase</keyword>
<dbReference type="EMBL" id="CP029359">
    <property type="protein sequence ID" value="AWK90189.1"/>
    <property type="molecule type" value="Genomic_DNA"/>
</dbReference>
<evidence type="ECO:0000313" key="5">
    <source>
        <dbReference type="Proteomes" id="UP000245629"/>
    </source>
</evidence>
<dbReference type="GO" id="GO:0016757">
    <property type="term" value="F:glycosyltransferase activity"/>
    <property type="evidence" value="ECO:0007669"/>
    <property type="project" value="TreeGrafter"/>
</dbReference>
<protein>
    <submittedName>
        <fullName evidence="4">Glycosyl transferase family 1</fullName>
    </submittedName>
</protein>